<protein>
    <submittedName>
        <fullName evidence="1">Uncharacterized protein</fullName>
    </submittedName>
</protein>
<accession>A0ABN6L3N6</accession>
<evidence type="ECO:0000313" key="1">
    <source>
        <dbReference type="EMBL" id="BDB96488.1"/>
    </source>
</evidence>
<organism evidence="1 2">
    <name type="scientific">Candidatus Hydrogenosomobacter endosymbioticus</name>
    <dbReference type="NCBI Taxonomy" id="2558174"/>
    <lineage>
        <taxon>Bacteria</taxon>
        <taxon>Pseudomonadati</taxon>
        <taxon>Pseudomonadota</taxon>
        <taxon>Alphaproteobacteria</taxon>
        <taxon>Holosporales</taxon>
        <taxon>Holosporaceae</taxon>
        <taxon>Candidatus Hydrogenosomobacter</taxon>
    </lineage>
</organism>
<dbReference type="Proteomes" id="UP001320209">
    <property type="component" value="Chromosome"/>
</dbReference>
<name>A0ABN6L3N6_9PROT</name>
<proteinExistence type="predicted"/>
<keyword evidence="2" id="KW-1185">Reference proteome</keyword>
<reference evidence="1" key="1">
    <citation type="submission" date="2021-10" db="EMBL/GenBank/DDBJ databases">
        <title>Genome Sequence of The Candidatus Hydrogeosomobacter endosymbioticus, an Intracellular Bacterial Symbiont of the Anaerobic Ciliate GW7.</title>
        <authorList>
            <person name="Shiohama Y."/>
            <person name="Shinzato N."/>
        </authorList>
    </citation>
    <scope>NUCLEOTIDE SEQUENCE [LARGE SCALE GENOMIC DNA]</scope>
    <source>
        <strain evidence="1">200920</strain>
    </source>
</reference>
<evidence type="ECO:0000313" key="2">
    <source>
        <dbReference type="Proteomes" id="UP001320209"/>
    </source>
</evidence>
<gene>
    <name evidence="1" type="ORF">HYD_6210</name>
</gene>
<dbReference type="EMBL" id="AP025225">
    <property type="protein sequence ID" value="BDB96488.1"/>
    <property type="molecule type" value="Genomic_DNA"/>
</dbReference>
<sequence length="74" mass="8856">MAKAMICEFFINKYFIIQMLRQNNPEYNHVDRAIFARPITCKIASEFAKKNAQDSEVVIKTYKDRCKYFFTICF</sequence>